<evidence type="ECO:0000259" key="1">
    <source>
        <dbReference type="Pfam" id="PF00814"/>
    </source>
</evidence>
<dbReference type="InterPro" id="IPR022496">
    <property type="entry name" value="T6A_TsaB"/>
</dbReference>
<comment type="caution">
    <text evidence="2">The sequence shown here is derived from an EMBL/GenBank/DDBJ whole genome shotgun (WGS) entry which is preliminary data.</text>
</comment>
<protein>
    <submittedName>
        <fullName evidence="2">Putative molecular chaperone</fullName>
    </submittedName>
</protein>
<dbReference type="PANTHER" id="PTHR11735">
    <property type="entry name" value="TRNA N6-ADENOSINE THREONYLCARBAMOYLTRANSFERASE"/>
    <property type="match status" value="1"/>
</dbReference>
<dbReference type="OrthoDB" id="9784166at2"/>
<organism evidence="2 3">
    <name type="scientific">Caldisalinibacter kiritimatiensis</name>
    <dbReference type="NCBI Taxonomy" id="1304284"/>
    <lineage>
        <taxon>Bacteria</taxon>
        <taxon>Bacillati</taxon>
        <taxon>Bacillota</taxon>
        <taxon>Tissierellia</taxon>
        <taxon>Tissierellales</taxon>
        <taxon>Thermohalobacteraceae</taxon>
        <taxon>Caldisalinibacter</taxon>
    </lineage>
</organism>
<evidence type="ECO:0000313" key="3">
    <source>
        <dbReference type="Proteomes" id="UP000013378"/>
    </source>
</evidence>
<sequence length="238" mass="26292">MKILAVDASTIVATCAILDEDKILSEHILNYKLTHSEKIMPMIKEVLNSCGLKPKDIDVYAASKGPGSFTGLRIGIATIKGLAHVADKPVVGVSTLEALAYNMPLADGIVVPIMDARRNRVYTGMYKWVDGRFETVNEEMAIEVTELIDMLKDVEEKIIFNGNGTLVYKDQLKEALGGKAVFAPASVNMARASSVAQIAMMKAKEGKVESYYSLVPNYLRKSQAERQYEERKRKDGEK</sequence>
<dbReference type="PATRIC" id="fig|1304284.3.peg.1525"/>
<gene>
    <name evidence="2" type="ORF">L21TH_1556</name>
</gene>
<keyword evidence="3" id="KW-1185">Reference proteome</keyword>
<dbReference type="STRING" id="1304284.L21TH_1556"/>
<dbReference type="InterPro" id="IPR000905">
    <property type="entry name" value="Gcp-like_dom"/>
</dbReference>
<accession>R1CNY2</accession>
<dbReference type="NCBIfam" id="TIGR03725">
    <property type="entry name" value="T6A_YeaZ"/>
    <property type="match status" value="1"/>
</dbReference>
<dbReference type="PANTHER" id="PTHR11735:SF11">
    <property type="entry name" value="TRNA THREONYLCARBAMOYLADENOSINE BIOSYNTHESIS PROTEIN TSAB"/>
    <property type="match status" value="1"/>
</dbReference>
<feature type="domain" description="Gcp-like" evidence="1">
    <location>
        <begin position="23"/>
        <end position="227"/>
    </location>
</feature>
<dbReference type="EMBL" id="ARZA01000176">
    <property type="protein sequence ID" value="EOD00406.1"/>
    <property type="molecule type" value="Genomic_DNA"/>
</dbReference>
<reference evidence="2 3" key="1">
    <citation type="journal article" date="2015" name="Geomicrobiol. J.">
        <title>Caldisalinibacter kiritimatiensis gen. nov., sp. nov., a moderately thermohalophilic thiosulfate-reducing bacterium from a hypersaline microbial mat.</title>
        <authorList>
            <person name="Ben Hania W."/>
            <person name="Joseph M."/>
            <person name="Fiebig A."/>
            <person name="Bunk B."/>
            <person name="Klenk H.-P."/>
            <person name="Fardeau M.-L."/>
            <person name="Spring S."/>
        </authorList>
    </citation>
    <scope>NUCLEOTIDE SEQUENCE [LARGE SCALE GENOMIC DNA]</scope>
    <source>
        <strain evidence="2 3">L21-TH-D2</strain>
    </source>
</reference>
<evidence type="ECO:0000313" key="2">
    <source>
        <dbReference type="EMBL" id="EOD00406.1"/>
    </source>
</evidence>
<dbReference type="AlphaFoldDB" id="R1CNY2"/>
<dbReference type="GO" id="GO:0002949">
    <property type="term" value="P:tRNA threonylcarbamoyladenosine modification"/>
    <property type="evidence" value="ECO:0007669"/>
    <property type="project" value="InterPro"/>
</dbReference>
<dbReference type="RefSeq" id="WP_006313501.1">
    <property type="nucleotide sequence ID" value="NZ_ARZA01000176.1"/>
</dbReference>
<dbReference type="Pfam" id="PF00814">
    <property type="entry name" value="TsaD"/>
    <property type="match status" value="1"/>
</dbReference>
<dbReference type="Gene3D" id="3.30.420.40">
    <property type="match status" value="2"/>
</dbReference>
<dbReference type="eggNOG" id="COG1214">
    <property type="taxonomic scope" value="Bacteria"/>
</dbReference>
<dbReference type="Proteomes" id="UP000013378">
    <property type="component" value="Unassembled WGS sequence"/>
</dbReference>
<dbReference type="CDD" id="cd24032">
    <property type="entry name" value="ASKHA_NBD_TsaB"/>
    <property type="match status" value="1"/>
</dbReference>
<dbReference type="GO" id="GO:0005829">
    <property type="term" value="C:cytosol"/>
    <property type="evidence" value="ECO:0007669"/>
    <property type="project" value="TreeGrafter"/>
</dbReference>
<dbReference type="InterPro" id="IPR043129">
    <property type="entry name" value="ATPase_NBD"/>
</dbReference>
<name>R1CNY2_9FIRM</name>
<proteinExistence type="predicted"/>
<dbReference type="SUPFAM" id="SSF53067">
    <property type="entry name" value="Actin-like ATPase domain"/>
    <property type="match status" value="2"/>
</dbReference>